<accession>A0A2N8HF41</accession>
<dbReference type="Proteomes" id="UP000236000">
    <property type="component" value="Unassembled WGS sequence"/>
</dbReference>
<name>A0A2N8HF41_9BACT</name>
<dbReference type="EMBL" id="PJKA01000006">
    <property type="protein sequence ID" value="PNC18879.1"/>
    <property type="molecule type" value="Genomic_DNA"/>
</dbReference>
<evidence type="ECO:0000313" key="3">
    <source>
        <dbReference type="Proteomes" id="UP000236000"/>
    </source>
</evidence>
<comment type="caution">
    <text evidence="2">The sequence shown here is derived from an EMBL/GenBank/DDBJ whole genome shotgun (WGS) entry which is preliminary data.</text>
</comment>
<sequence>MLDLTGLATAQSLTTHTTDAVLHLTAAERTAWNAKLGPSALDGYAQQSWVTAQLSSLVTTDALTAQLAGYVTTVSQTATLASYATQNWVTQQIAAKHHIQIIPTDSLPVTGLPDVIYLVPKGWDHPETADNSIREQYVWIDEAWVKVGDTSVSLAGYAQETWVTTQLNSYVTAAALAESHYTKAQTDTALTDAKAAVLQDAKTYADQQIAASGADSLHFDTLTQAEYDALGDKDANRLYVIQG</sequence>
<dbReference type="AlphaFoldDB" id="A0A2N8HF41"/>
<reference evidence="2 3" key="1">
    <citation type="journal article" date="2017" name="BMC Genomics">
        <title>Genome sequencing of 39 Akkermansia muciniphila isolates reveals its population structure, genomic and functional diverisity, and global distribution in mammalian gut microbiotas.</title>
        <authorList>
            <person name="Guo X."/>
            <person name="Li S."/>
            <person name="Zhang J."/>
            <person name="Wu F."/>
            <person name="Li X."/>
            <person name="Wu D."/>
            <person name="Zhang M."/>
            <person name="Ou Z."/>
            <person name="Jie Z."/>
            <person name="Yan Q."/>
            <person name="Li P."/>
            <person name="Yi J."/>
            <person name="Peng Y."/>
        </authorList>
    </citation>
    <scope>NUCLEOTIDE SEQUENCE [LARGE SCALE GENOMIC DNA]</scope>
    <source>
        <strain evidence="2 3">GP24</strain>
    </source>
</reference>
<evidence type="ECO:0000259" key="1">
    <source>
        <dbReference type="Pfam" id="PF24243"/>
    </source>
</evidence>
<dbReference type="InterPro" id="IPR056923">
    <property type="entry name" value="Minor_tail_gp31_C"/>
</dbReference>
<organism evidence="2 3">
    <name type="scientific">Akkermansia muciniphila</name>
    <dbReference type="NCBI Taxonomy" id="239935"/>
    <lineage>
        <taxon>Bacteria</taxon>
        <taxon>Pseudomonadati</taxon>
        <taxon>Verrucomicrobiota</taxon>
        <taxon>Verrucomicrobiia</taxon>
        <taxon>Verrucomicrobiales</taxon>
        <taxon>Akkermansiaceae</taxon>
        <taxon>Akkermansia</taxon>
    </lineage>
</organism>
<proteinExistence type="predicted"/>
<evidence type="ECO:0000313" key="2">
    <source>
        <dbReference type="EMBL" id="PNC18879.1"/>
    </source>
</evidence>
<gene>
    <name evidence="2" type="ORF">CXU22_03525</name>
</gene>
<feature type="domain" description="Minor tail protein gp31 C-terminal" evidence="1">
    <location>
        <begin position="221"/>
        <end position="241"/>
    </location>
</feature>
<dbReference type="Pfam" id="PF24243">
    <property type="entry name" value="Phage_tail_C"/>
    <property type="match status" value="1"/>
</dbReference>
<protein>
    <recommendedName>
        <fullName evidence="1">Minor tail protein gp31 C-terminal domain-containing protein</fullName>
    </recommendedName>
</protein>